<proteinExistence type="predicted"/>
<comment type="caution">
    <text evidence="2">The sequence shown here is derived from an EMBL/GenBank/DDBJ whole genome shotgun (WGS) entry which is preliminary data.</text>
</comment>
<feature type="domain" description="RNA polymerase sigma-70 region 4" evidence="1">
    <location>
        <begin position="14"/>
        <end position="39"/>
    </location>
</feature>
<gene>
    <name evidence="2" type="ORF">NB063_28395</name>
</gene>
<dbReference type="Proteomes" id="UP001202961">
    <property type="component" value="Unassembled WGS sequence"/>
</dbReference>
<dbReference type="Pfam" id="PF04545">
    <property type="entry name" value="Sigma70_r4"/>
    <property type="match status" value="1"/>
</dbReference>
<accession>A0ABT0UCU2</accession>
<dbReference type="RefSeq" id="WP_250932450.1">
    <property type="nucleotide sequence ID" value="NZ_JAMQBK010000090.1"/>
</dbReference>
<evidence type="ECO:0000313" key="3">
    <source>
        <dbReference type="Proteomes" id="UP001202961"/>
    </source>
</evidence>
<dbReference type="InterPro" id="IPR036388">
    <property type="entry name" value="WH-like_DNA-bd_sf"/>
</dbReference>
<dbReference type="InterPro" id="IPR007630">
    <property type="entry name" value="RNA_pol_sigma70_r4"/>
</dbReference>
<evidence type="ECO:0000313" key="2">
    <source>
        <dbReference type="EMBL" id="MCM2374559.1"/>
    </source>
</evidence>
<dbReference type="Gene3D" id="1.10.10.10">
    <property type="entry name" value="Winged helix-like DNA-binding domain superfamily/Winged helix DNA-binding domain"/>
    <property type="match status" value="1"/>
</dbReference>
<dbReference type="EMBL" id="JAMQBK010000090">
    <property type="protein sequence ID" value="MCM2374559.1"/>
    <property type="molecule type" value="Genomic_DNA"/>
</dbReference>
<evidence type="ECO:0000259" key="1">
    <source>
        <dbReference type="Pfam" id="PF04545"/>
    </source>
</evidence>
<reference evidence="2 3" key="1">
    <citation type="journal article" date="2022" name="Syst. Appl. Microbiol.">
        <title>Rhodopirellula aestuarii sp. nov., a novel member of the genus Rhodopirellula isolated from brackish sediments collected in the Tagus River estuary, Portugal.</title>
        <authorList>
            <person name="Vitorino I.R."/>
            <person name="Klimek D."/>
            <person name="Calusinska M."/>
            <person name="Lobo-da-Cunha A."/>
            <person name="Vasconcelos V."/>
            <person name="Lage O.M."/>
        </authorList>
    </citation>
    <scope>NUCLEOTIDE SEQUENCE [LARGE SCALE GENOMIC DNA]</scope>
    <source>
        <strain evidence="2 3">ICT_H3.1</strain>
    </source>
</reference>
<name>A0ABT0UCU2_9BACT</name>
<protein>
    <recommendedName>
        <fullName evidence="1">RNA polymerase sigma-70 region 4 domain-containing protein</fullName>
    </recommendedName>
</protein>
<keyword evidence="3" id="KW-1185">Reference proteome</keyword>
<sequence>MLLPFYDQSLLDSGEANTLAELARFLGVSRTRVTQILKRLH</sequence>
<organism evidence="2 3">
    <name type="scientific">Aporhodopirellula aestuarii</name>
    <dbReference type="NCBI Taxonomy" id="2950107"/>
    <lineage>
        <taxon>Bacteria</taxon>
        <taxon>Pseudomonadati</taxon>
        <taxon>Planctomycetota</taxon>
        <taxon>Planctomycetia</taxon>
        <taxon>Pirellulales</taxon>
        <taxon>Pirellulaceae</taxon>
        <taxon>Aporhodopirellula</taxon>
    </lineage>
</organism>